<dbReference type="PANTHER" id="PTHR43023:SF3">
    <property type="entry name" value="PROTEIN TRIGALACTOSYLDIACYLGLYCEROL 3, CHLOROPLASTIC"/>
    <property type="match status" value="1"/>
</dbReference>
<dbReference type="GO" id="GO:0016887">
    <property type="term" value="F:ATP hydrolysis activity"/>
    <property type="evidence" value="ECO:0007669"/>
    <property type="project" value="InterPro"/>
</dbReference>
<keyword evidence="2" id="KW-1003">Cell membrane</keyword>
<dbReference type="EMBL" id="JADJMS010000008">
    <property type="protein sequence ID" value="MBK7414354.1"/>
    <property type="molecule type" value="Genomic_DNA"/>
</dbReference>
<gene>
    <name evidence="6" type="ORF">IPJ38_03770</name>
</gene>
<name>A0A935JXI1_9RHOO</name>
<evidence type="ECO:0000259" key="5">
    <source>
        <dbReference type="PROSITE" id="PS50893"/>
    </source>
</evidence>
<dbReference type="GO" id="GO:0005524">
    <property type="term" value="F:ATP binding"/>
    <property type="evidence" value="ECO:0007669"/>
    <property type="project" value="UniProtKB-KW"/>
</dbReference>
<dbReference type="Proteomes" id="UP000739411">
    <property type="component" value="Unassembled WGS sequence"/>
</dbReference>
<feature type="domain" description="ABC transporter" evidence="5">
    <location>
        <begin position="7"/>
        <end position="244"/>
    </location>
</feature>
<dbReference type="Gene3D" id="3.40.50.300">
    <property type="entry name" value="P-loop containing nucleotide triphosphate hydrolases"/>
    <property type="match status" value="1"/>
</dbReference>
<dbReference type="PROSITE" id="PS50893">
    <property type="entry name" value="ABC_TRANSPORTER_2"/>
    <property type="match status" value="1"/>
</dbReference>
<dbReference type="Pfam" id="PF00005">
    <property type="entry name" value="ABC_tran"/>
    <property type="match status" value="1"/>
</dbReference>
<reference evidence="6 7" key="1">
    <citation type="submission" date="2020-10" db="EMBL/GenBank/DDBJ databases">
        <title>Connecting structure to function with the recovery of over 1000 high-quality activated sludge metagenome-assembled genomes encoding full-length rRNA genes using long-read sequencing.</title>
        <authorList>
            <person name="Singleton C.M."/>
            <person name="Petriglieri F."/>
            <person name="Kristensen J.M."/>
            <person name="Kirkegaard R.H."/>
            <person name="Michaelsen T.Y."/>
            <person name="Andersen M.H."/>
            <person name="Karst S.M."/>
            <person name="Dueholm M.S."/>
            <person name="Nielsen P.H."/>
            <person name="Albertsen M."/>
        </authorList>
    </citation>
    <scope>NUCLEOTIDE SEQUENCE [LARGE SCALE GENOMIC DNA]</scope>
    <source>
        <strain evidence="6">EsbW_18-Q3-R4-48_BATAC.463</strain>
    </source>
</reference>
<dbReference type="AlphaFoldDB" id="A0A935JXI1"/>
<keyword evidence="4 6" id="KW-0067">ATP-binding</keyword>
<comment type="caution">
    <text evidence="6">The sequence shown here is derived from an EMBL/GenBank/DDBJ whole genome shotgun (WGS) entry which is preliminary data.</text>
</comment>
<dbReference type="InterPro" id="IPR003439">
    <property type="entry name" value="ABC_transporter-like_ATP-bd"/>
</dbReference>
<sequence>MSAKPVVELLGISTKFGQTVVHRDLHLRVDQGQIVGLLGESGSGKTTLLREMLGLWKPSAGSIRLFGFDLNTAGVIEQRAIHRRLGMLFQHGALFSALSVFDNIAFPLRELKCLDEDWIRRLVLLKLDMVEMTPAHSKLMPAELSGGMVKRVALARALALEPELLLLDEPTAGLDPDRSQNFVELLGSLQQALGLTVIMVTHDLNTIAGLASHVAVLADQRIIAFGEREAVMTVDHPFVTGFFSADRHKLL</sequence>
<proteinExistence type="predicted"/>
<dbReference type="SMART" id="SM00382">
    <property type="entry name" value="AAA"/>
    <property type="match status" value="1"/>
</dbReference>
<dbReference type="InterPro" id="IPR027417">
    <property type="entry name" value="P-loop_NTPase"/>
</dbReference>
<protein>
    <submittedName>
        <fullName evidence="6">ATP-binding cassette domain-containing protein</fullName>
    </submittedName>
</protein>
<evidence type="ECO:0000313" key="6">
    <source>
        <dbReference type="EMBL" id="MBK7414354.1"/>
    </source>
</evidence>
<evidence type="ECO:0000256" key="1">
    <source>
        <dbReference type="ARBA" id="ARBA00022448"/>
    </source>
</evidence>
<evidence type="ECO:0000256" key="4">
    <source>
        <dbReference type="ARBA" id="ARBA00022840"/>
    </source>
</evidence>
<dbReference type="SUPFAM" id="SSF52540">
    <property type="entry name" value="P-loop containing nucleoside triphosphate hydrolases"/>
    <property type="match status" value="1"/>
</dbReference>
<keyword evidence="2" id="KW-0472">Membrane</keyword>
<evidence type="ECO:0000313" key="7">
    <source>
        <dbReference type="Proteomes" id="UP000739411"/>
    </source>
</evidence>
<accession>A0A935JXI1</accession>
<dbReference type="PANTHER" id="PTHR43023">
    <property type="entry name" value="PROTEIN TRIGALACTOSYLDIACYLGLYCEROL 3, CHLOROPLASTIC"/>
    <property type="match status" value="1"/>
</dbReference>
<keyword evidence="3" id="KW-0547">Nucleotide-binding</keyword>
<evidence type="ECO:0000256" key="3">
    <source>
        <dbReference type="ARBA" id="ARBA00022741"/>
    </source>
</evidence>
<keyword evidence="1" id="KW-0813">Transport</keyword>
<organism evidence="6 7">
    <name type="scientific">Candidatus Dechloromonas phosphorivorans</name>
    <dbReference type="NCBI Taxonomy" id="2899244"/>
    <lineage>
        <taxon>Bacteria</taxon>
        <taxon>Pseudomonadati</taxon>
        <taxon>Pseudomonadota</taxon>
        <taxon>Betaproteobacteria</taxon>
        <taxon>Rhodocyclales</taxon>
        <taxon>Azonexaceae</taxon>
        <taxon>Dechloromonas</taxon>
    </lineage>
</organism>
<dbReference type="InterPro" id="IPR003593">
    <property type="entry name" value="AAA+_ATPase"/>
</dbReference>
<evidence type="ECO:0000256" key="2">
    <source>
        <dbReference type="ARBA" id="ARBA00022475"/>
    </source>
</evidence>